<sequence length="230" mass="25739">MRLAFEEVPFHRFIERCWWFICKPNIVGCRLKESHLQYAAANFVASIFLVAMVAAAVQYLLPDLFNFNISQMVNFLYLPLIIALQGIALSLIVCVLSSILLFPKKSGFHFLIFHQAILAHSVLNVLFVAIFWLMMNRVLNGGSVNSASSTLDLLLGGGLGALCLCLSLRLLIIPLWHYFARYYERRAALGGALAVIGVALWVNSYVVFDFGSMIINKSVLYRQLCEVKGG</sequence>
<name>A0AAJ2C1P5_9PSED</name>
<feature type="transmembrane region" description="Helical" evidence="1">
    <location>
        <begin position="110"/>
        <end position="133"/>
    </location>
</feature>
<dbReference type="Proteomes" id="UP001268036">
    <property type="component" value="Unassembled WGS sequence"/>
</dbReference>
<feature type="transmembrane region" description="Helical" evidence="1">
    <location>
        <begin position="188"/>
        <end position="208"/>
    </location>
</feature>
<protein>
    <submittedName>
        <fullName evidence="2">Uncharacterized protein</fullName>
    </submittedName>
</protein>
<evidence type="ECO:0000313" key="3">
    <source>
        <dbReference type="Proteomes" id="UP001268036"/>
    </source>
</evidence>
<feature type="transmembrane region" description="Helical" evidence="1">
    <location>
        <begin position="40"/>
        <end position="61"/>
    </location>
</feature>
<dbReference type="RefSeq" id="WP_309761445.1">
    <property type="nucleotide sequence ID" value="NZ_JAVJAF010000001.1"/>
</dbReference>
<gene>
    <name evidence="2" type="ORF">QE440_004194</name>
</gene>
<keyword evidence="1" id="KW-0812">Transmembrane</keyword>
<reference evidence="2" key="1">
    <citation type="submission" date="2023-08" db="EMBL/GenBank/DDBJ databases">
        <title>Functional and genomic diversity of the sorghum phyllosphere microbiome.</title>
        <authorList>
            <person name="Shade A."/>
        </authorList>
    </citation>
    <scope>NUCLEOTIDE SEQUENCE</scope>
    <source>
        <strain evidence="2">SORGH_AS_0201</strain>
    </source>
</reference>
<keyword evidence="1" id="KW-1133">Transmembrane helix</keyword>
<feature type="transmembrane region" description="Helical" evidence="1">
    <location>
        <begin position="81"/>
        <end position="103"/>
    </location>
</feature>
<dbReference type="AlphaFoldDB" id="A0AAJ2C1P5"/>
<proteinExistence type="predicted"/>
<feature type="transmembrane region" description="Helical" evidence="1">
    <location>
        <begin position="153"/>
        <end position="176"/>
    </location>
</feature>
<organism evidence="2 3">
    <name type="scientific">Pseudomonas oryzihabitans</name>
    <dbReference type="NCBI Taxonomy" id="47885"/>
    <lineage>
        <taxon>Bacteria</taxon>
        <taxon>Pseudomonadati</taxon>
        <taxon>Pseudomonadota</taxon>
        <taxon>Gammaproteobacteria</taxon>
        <taxon>Pseudomonadales</taxon>
        <taxon>Pseudomonadaceae</taxon>
        <taxon>Pseudomonas</taxon>
    </lineage>
</organism>
<evidence type="ECO:0000256" key="1">
    <source>
        <dbReference type="SAM" id="Phobius"/>
    </source>
</evidence>
<evidence type="ECO:0000313" key="2">
    <source>
        <dbReference type="EMBL" id="MDR6236453.1"/>
    </source>
</evidence>
<comment type="caution">
    <text evidence="2">The sequence shown here is derived from an EMBL/GenBank/DDBJ whole genome shotgun (WGS) entry which is preliminary data.</text>
</comment>
<dbReference type="EMBL" id="JAVJAF010000001">
    <property type="protein sequence ID" value="MDR6236453.1"/>
    <property type="molecule type" value="Genomic_DNA"/>
</dbReference>
<accession>A0AAJ2C1P5</accession>
<keyword evidence="1" id="KW-0472">Membrane</keyword>